<protein>
    <submittedName>
        <fullName evidence="1">Uncharacterized protein</fullName>
    </submittedName>
</protein>
<dbReference type="Proteomes" id="UP000284120">
    <property type="component" value="Unassembled WGS sequence"/>
</dbReference>
<evidence type="ECO:0000313" key="1">
    <source>
        <dbReference type="EMBL" id="RWU08111.1"/>
    </source>
</evidence>
<organism evidence="1 2">
    <name type="scientific">Pedobacter chitinilyticus</name>
    <dbReference type="NCBI Taxonomy" id="2233776"/>
    <lineage>
        <taxon>Bacteria</taxon>
        <taxon>Pseudomonadati</taxon>
        <taxon>Bacteroidota</taxon>
        <taxon>Sphingobacteriia</taxon>
        <taxon>Sphingobacteriales</taxon>
        <taxon>Sphingobacteriaceae</taxon>
        <taxon>Pedobacter</taxon>
    </lineage>
</organism>
<dbReference type="EMBL" id="SAYW01000002">
    <property type="protein sequence ID" value="RWU08111.1"/>
    <property type="molecule type" value="Genomic_DNA"/>
</dbReference>
<evidence type="ECO:0000313" key="2">
    <source>
        <dbReference type="Proteomes" id="UP000284120"/>
    </source>
</evidence>
<comment type="caution">
    <text evidence="1">The sequence shown here is derived from an EMBL/GenBank/DDBJ whole genome shotgun (WGS) entry which is preliminary data.</text>
</comment>
<gene>
    <name evidence="1" type="ORF">DPV69_06935</name>
</gene>
<proteinExistence type="predicted"/>
<dbReference type="OrthoDB" id="769136at2"/>
<accession>A0A3S4RR21</accession>
<keyword evidence="2" id="KW-1185">Reference proteome</keyword>
<name>A0A3S4RR21_9SPHI</name>
<reference evidence="1 2" key="1">
    <citation type="submission" date="2018-06" db="EMBL/GenBank/DDBJ databases">
        <title>Pedobacter endophyticus sp. nov., an endophytic bacterium isolated from a leaf of Triticum aestivum.</title>
        <authorList>
            <person name="Zhang L."/>
        </authorList>
    </citation>
    <scope>NUCLEOTIDE SEQUENCE [LARGE SCALE GENOMIC DNA]</scope>
    <source>
        <strain evidence="1 2">CM134L-2</strain>
    </source>
</reference>
<dbReference type="AlphaFoldDB" id="A0A3S4RR21"/>
<sequence length="252" mass="28501">MKKKSTEKGESYALSANSKLAGLDFSRAMGWASKIYEPLKQYENWLCEDALFRRLKEVLLKLFATNSLHPVGHKQMCGGDVALLKKWRINNYGQWKDSLNLRLSLRVEPKSGETVLALNALVLGQGRLNPRCIGLGIRFYLLFLDEDKETSHVVVMDELFIKLGRKQEALEASFTFEPMGNGVLLLLGTCQQHLLHKDGHGSFASHDKNYYWANIMEAVAIKDGKLVNYEKKAVLSEEGKKVTKVGWVKRKG</sequence>
<dbReference type="RefSeq" id="WP_128353325.1">
    <property type="nucleotide sequence ID" value="NZ_QMHN01000002.1"/>
</dbReference>